<dbReference type="Gene3D" id="2.60.120.260">
    <property type="entry name" value="Galactose-binding domain-like"/>
    <property type="match status" value="1"/>
</dbReference>
<reference evidence="2 3" key="1">
    <citation type="submission" date="2019-02" db="EMBL/GenBank/DDBJ databases">
        <title>Deep-cultivation of Planctomycetes and their phenomic and genomic characterization uncovers novel biology.</title>
        <authorList>
            <person name="Wiegand S."/>
            <person name="Jogler M."/>
            <person name="Boedeker C."/>
            <person name="Pinto D."/>
            <person name="Vollmers J."/>
            <person name="Rivas-Marin E."/>
            <person name="Kohn T."/>
            <person name="Peeters S.H."/>
            <person name="Heuer A."/>
            <person name="Rast P."/>
            <person name="Oberbeckmann S."/>
            <person name="Bunk B."/>
            <person name="Jeske O."/>
            <person name="Meyerdierks A."/>
            <person name="Storesund J.E."/>
            <person name="Kallscheuer N."/>
            <person name="Luecker S."/>
            <person name="Lage O.M."/>
            <person name="Pohl T."/>
            <person name="Merkel B.J."/>
            <person name="Hornburger P."/>
            <person name="Mueller R.-W."/>
            <person name="Bruemmer F."/>
            <person name="Labrenz M."/>
            <person name="Spormann A.M."/>
            <person name="Op den Camp H."/>
            <person name="Overmann J."/>
            <person name="Amann R."/>
            <person name="Jetten M.S.M."/>
            <person name="Mascher T."/>
            <person name="Medema M.H."/>
            <person name="Devos D.P."/>
            <person name="Kaster A.-K."/>
            <person name="Ovreas L."/>
            <person name="Rohde M."/>
            <person name="Galperin M.Y."/>
            <person name="Jogler C."/>
        </authorList>
    </citation>
    <scope>NUCLEOTIDE SEQUENCE [LARGE SCALE GENOMIC DNA]</scope>
    <source>
        <strain evidence="2 3">Pla110</strain>
    </source>
</reference>
<gene>
    <name evidence="2" type="ORF">Pla110_12780</name>
</gene>
<sequence length="971" mass="110718">MFTCAVHGEEVRDGFDGPEKRWQARTNKKTQVDILEHSHSNYILTKGKASERFEVMNRTQFPERVDFYLDLPPARVIPDLKVSVWFRSNRQTAGAWLRITLPNQPDPRDKTKPLQFYLAGDAYRKRANEWEMLTCQTDQKRMNTRLQQLRSEINYPQIDIRGMYVDQLTLSCSIPNGPSEFFFDELHMDPVVTAAVSGEPGMIQQTAATTVTAEPETWNLPFEFRLDRLSVQGQPFFPIMIPSHNESAASIGLTGVNTVWVQDYRNYQYLQELRRENLWATATPPYVPPPDSTQSQGFQASPAPFDKETMRILFWTLGARVPAAEYPMLIDWKQQIHRADQKASRPLFVDVLGDERKISRHFDMISSSRHTLHTSMPLDRWREFLIQKQKLSRPGTFSSTWIQTEPASRFLYSSRAKKYSLVVEPEQIRLQAFCALQAGCDALGYWTTTPLASDFPGAYERRLAITDLNLELSLIEPWIARGDIQPRVIPFELESSQVESSRSRFSGPSRVVTAEEIRKNKQPNETIIEGRVIKSEEYGSLMLAVCYNQYSQYVPGSLTAKNVSVIIPSVPETASAWEITPTGLKSLDRQFVAGGARVTLDRIDQTAMIVLTSNRAQISKLEDKIAEVAQKSAQTYYDLASAKLARVRATIEELQQQGVSDEQRVPSMSRAPSMLSQAGSLLVQSEQSLQRLQFHDSRQQSEAALRMIRSVQFQVWHETVFPRLTTPVSSPYTIAFSSLPSHWEMIEHLGRSNFDTNENLLPLGNFETEQTTELTQAGWENFQENVHGIRSGALLTDKANEGKYALRLAAVPAVVNKDDVLPAYLDQAPIRFNSPRIPVQEGQLLYISGYLRIARPIQRSDDGFMIYDNLGGQVRTLRWFDEQDWTRFSFLRVADSDTDFQISMELTGMGEVHVDDLQVIPINPQKPTLGLEQVDESTEIPGQNPLARPFRYLNELPKKLNPFRKREDEVE</sequence>
<accession>A0A518CK31</accession>
<evidence type="ECO:0000313" key="2">
    <source>
        <dbReference type="EMBL" id="QDU79567.1"/>
    </source>
</evidence>
<keyword evidence="3" id="KW-1185">Reference proteome</keyword>
<dbReference type="EMBL" id="CP036281">
    <property type="protein sequence ID" value="QDU79567.1"/>
    <property type="molecule type" value="Genomic_DNA"/>
</dbReference>
<keyword evidence="1" id="KW-0175">Coiled coil</keyword>
<protein>
    <submittedName>
        <fullName evidence="2">Uncharacterized protein</fullName>
    </submittedName>
</protein>
<dbReference type="OrthoDB" id="285961at2"/>
<name>A0A518CK31_9PLAN</name>
<dbReference type="Proteomes" id="UP000317178">
    <property type="component" value="Chromosome"/>
</dbReference>
<evidence type="ECO:0000313" key="3">
    <source>
        <dbReference type="Proteomes" id="UP000317178"/>
    </source>
</evidence>
<evidence type="ECO:0000256" key="1">
    <source>
        <dbReference type="SAM" id="Coils"/>
    </source>
</evidence>
<dbReference type="RefSeq" id="WP_144994268.1">
    <property type="nucleotide sequence ID" value="NZ_CP036281.1"/>
</dbReference>
<organism evidence="2 3">
    <name type="scientific">Polystyrenella longa</name>
    <dbReference type="NCBI Taxonomy" id="2528007"/>
    <lineage>
        <taxon>Bacteria</taxon>
        <taxon>Pseudomonadati</taxon>
        <taxon>Planctomycetota</taxon>
        <taxon>Planctomycetia</taxon>
        <taxon>Planctomycetales</taxon>
        <taxon>Planctomycetaceae</taxon>
        <taxon>Polystyrenella</taxon>
    </lineage>
</organism>
<dbReference type="KEGG" id="plon:Pla110_12780"/>
<proteinExistence type="predicted"/>
<feature type="coiled-coil region" evidence="1">
    <location>
        <begin position="611"/>
        <end position="657"/>
    </location>
</feature>
<dbReference type="AlphaFoldDB" id="A0A518CK31"/>